<dbReference type="KEGG" id="dhe:111596452"/>
<keyword evidence="10" id="KW-0862">Zinc</keyword>
<feature type="compositionally biased region" description="Low complexity" evidence="23">
    <location>
        <begin position="1311"/>
        <end position="1325"/>
    </location>
</feature>
<evidence type="ECO:0000256" key="6">
    <source>
        <dbReference type="ARBA" id="ARBA00022741"/>
    </source>
</evidence>
<evidence type="ECO:0000256" key="17">
    <source>
        <dbReference type="ARBA" id="ARBA00034808"/>
    </source>
</evidence>
<evidence type="ECO:0000259" key="25">
    <source>
        <dbReference type="PROSITE" id="PS51192"/>
    </source>
</evidence>
<dbReference type="Gene3D" id="1.10.10.10">
    <property type="entry name" value="Winged helix-like DNA-binding domain superfamily/Winged helix DNA-binding domain"/>
    <property type="match status" value="1"/>
</dbReference>
<evidence type="ECO:0000256" key="21">
    <source>
        <dbReference type="ARBA" id="ARBA00076065"/>
    </source>
</evidence>
<dbReference type="RefSeq" id="XP_023166445.2">
    <property type="nucleotide sequence ID" value="XM_023310677.2"/>
</dbReference>
<dbReference type="InterPro" id="IPR044876">
    <property type="entry name" value="HRDC_dom_sf"/>
</dbReference>
<feature type="compositionally biased region" description="Basic residues" evidence="23">
    <location>
        <begin position="1343"/>
        <end position="1357"/>
    </location>
</feature>
<dbReference type="SMART" id="SM00487">
    <property type="entry name" value="DEXDc"/>
    <property type="match status" value="1"/>
</dbReference>
<dbReference type="InterPro" id="IPR002464">
    <property type="entry name" value="DNA/RNA_helicase_DEAH_CS"/>
</dbReference>
<evidence type="ECO:0000256" key="10">
    <source>
        <dbReference type="ARBA" id="ARBA00022833"/>
    </source>
</evidence>
<feature type="compositionally biased region" description="Low complexity" evidence="23">
    <location>
        <begin position="422"/>
        <end position="434"/>
    </location>
</feature>
<dbReference type="InterPro" id="IPR001650">
    <property type="entry name" value="Helicase_C-like"/>
</dbReference>
<dbReference type="GO" id="GO:0005524">
    <property type="term" value="F:ATP binding"/>
    <property type="evidence" value="ECO:0007669"/>
    <property type="project" value="UniProtKB-KW"/>
</dbReference>
<dbReference type="GO" id="GO:0005634">
    <property type="term" value="C:nucleus"/>
    <property type="evidence" value="ECO:0007669"/>
    <property type="project" value="UniProtKB-SubCell"/>
</dbReference>
<feature type="region of interest" description="Disordered" evidence="23">
    <location>
        <begin position="385"/>
        <end position="406"/>
    </location>
</feature>
<keyword evidence="12" id="KW-0238">DNA-binding</keyword>
<evidence type="ECO:0000256" key="12">
    <source>
        <dbReference type="ARBA" id="ARBA00023125"/>
    </source>
</evidence>
<dbReference type="InterPro" id="IPR014001">
    <property type="entry name" value="Helicase_ATP-bd"/>
</dbReference>
<dbReference type="GO" id="GO:0000724">
    <property type="term" value="P:double-strand break repair via homologous recombination"/>
    <property type="evidence" value="ECO:0007669"/>
    <property type="project" value="TreeGrafter"/>
</dbReference>
<dbReference type="Proteomes" id="UP000504633">
    <property type="component" value="Unplaced"/>
</dbReference>
<dbReference type="FunFam" id="1.10.150.80:FF:000013">
    <property type="entry name" value="Bloom syndrome protein homolog"/>
    <property type="match status" value="1"/>
</dbReference>
<keyword evidence="11" id="KW-0067">ATP-binding</keyword>
<reference evidence="28" key="1">
    <citation type="submission" date="2025-08" db="UniProtKB">
        <authorList>
            <consortium name="RefSeq"/>
        </authorList>
    </citation>
    <scope>IDENTIFICATION</scope>
    <source>
        <strain evidence="28">15085-1641.00</strain>
        <tissue evidence="28">Whole body</tissue>
    </source>
</reference>
<evidence type="ECO:0000256" key="2">
    <source>
        <dbReference type="ARBA" id="ARBA00004123"/>
    </source>
</evidence>
<evidence type="ECO:0000256" key="14">
    <source>
        <dbReference type="ARBA" id="ARBA00023235"/>
    </source>
</evidence>
<dbReference type="Pfam" id="PF00271">
    <property type="entry name" value="Helicase_C"/>
    <property type="match status" value="1"/>
</dbReference>
<keyword evidence="4" id="KW-0235">DNA replication</keyword>
<evidence type="ECO:0000256" key="8">
    <source>
        <dbReference type="ARBA" id="ARBA00022801"/>
    </source>
</evidence>
<dbReference type="GeneID" id="111596452"/>
<name>A0A6J1LH68_DROHY</name>
<evidence type="ECO:0000259" key="26">
    <source>
        <dbReference type="PROSITE" id="PS51194"/>
    </source>
</evidence>
<keyword evidence="5" id="KW-0479">Metal-binding</keyword>
<evidence type="ECO:0000256" key="15">
    <source>
        <dbReference type="ARBA" id="ARBA00023242"/>
    </source>
</evidence>
<feature type="compositionally biased region" description="Low complexity" evidence="23">
    <location>
        <begin position="66"/>
        <end position="78"/>
    </location>
</feature>
<dbReference type="GO" id="GO:0005737">
    <property type="term" value="C:cytoplasm"/>
    <property type="evidence" value="ECO:0007669"/>
    <property type="project" value="TreeGrafter"/>
</dbReference>
<dbReference type="InterPro" id="IPR010997">
    <property type="entry name" value="HRDC-like_sf"/>
</dbReference>
<dbReference type="SUPFAM" id="SSF47819">
    <property type="entry name" value="HRDC-like"/>
    <property type="match status" value="1"/>
</dbReference>
<feature type="domain" description="Helicase C-terminal" evidence="26">
    <location>
        <begin position="856"/>
        <end position="1005"/>
    </location>
</feature>
<feature type="compositionally biased region" description="Polar residues" evidence="23">
    <location>
        <begin position="186"/>
        <end position="197"/>
    </location>
</feature>
<feature type="region of interest" description="Disordered" evidence="23">
    <location>
        <begin position="169"/>
        <end position="198"/>
    </location>
</feature>
<evidence type="ECO:0000256" key="22">
    <source>
        <dbReference type="ARBA" id="ARBA00076271"/>
    </source>
</evidence>
<dbReference type="PROSITE" id="PS51192">
    <property type="entry name" value="HELICASE_ATP_BIND_1"/>
    <property type="match status" value="1"/>
</dbReference>
<dbReference type="Gene3D" id="3.40.50.300">
    <property type="entry name" value="P-loop containing nucleotide triphosphate hydrolases"/>
    <property type="match status" value="2"/>
</dbReference>
<feature type="domain" description="Helicase ATP-binding" evidence="25">
    <location>
        <begin position="658"/>
        <end position="833"/>
    </location>
</feature>
<dbReference type="GO" id="GO:0009378">
    <property type="term" value="F:four-way junction helicase activity"/>
    <property type="evidence" value="ECO:0007669"/>
    <property type="project" value="TreeGrafter"/>
</dbReference>
<evidence type="ECO:0000256" key="1">
    <source>
        <dbReference type="ARBA" id="ARBA00001947"/>
    </source>
</evidence>
<dbReference type="InterPro" id="IPR002121">
    <property type="entry name" value="HRDC_dom"/>
</dbReference>
<dbReference type="Pfam" id="PF09382">
    <property type="entry name" value="RQC"/>
    <property type="match status" value="1"/>
</dbReference>
<dbReference type="NCBIfam" id="TIGR00614">
    <property type="entry name" value="recQ_fam"/>
    <property type="match status" value="1"/>
</dbReference>
<dbReference type="CTD" id="641"/>
<comment type="cofactor">
    <cofactor evidence="1">
        <name>Zn(2+)</name>
        <dbReference type="ChEBI" id="CHEBI:29105"/>
    </cofactor>
</comment>
<dbReference type="SMART" id="SM00341">
    <property type="entry name" value="HRDC"/>
    <property type="match status" value="1"/>
</dbReference>
<evidence type="ECO:0000256" key="23">
    <source>
        <dbReference type="SAM" id="MobiDB-lite"/>
    </source>
</evidence>
<accession>A0A6J1LH68</accession>
<dbReference type="GO" id="GO:0043138">
    <property type="term" value="F:3'-5' DNA helicase activity"/>
    <property type="evidence" value="ECO:0007669"/>
    <property type="project" value="UniProtKB-EC"/>
</dbReference>
<dbReference type="SMART" id="SM00956">
    <property type="entry name" value="RQC"/>
    <property type="match status" value="1"/>
</dbReference>
<evidence type="ECO:0000256" key="13">
    <source>
        <dbReference type="ARBA" id="ARBA00023204"/>
    </source>
</evidence>
<evidence type="ECO:0000259" key="24">
    <source>
        <dbReference type="PROSITE" id="PS50967"/>
    </source>
</evidence>
<feature type="region of interest" description="Disordered" evidence="23">
    <location>
        <begin position="56"/>
        <end position="84"/>
    </location>
</feature>
<dbReference type="SUPFAM" id="SSF52540">
    <property type="entry name" value="P-loop containing nucleoside triphosphate hydrolases"/>
    <property type="match status" value="2"/>
</dbReference>
<dbReference type="GO" id="GO:0005694">
    <property type="term" value="C:chromosome"/>
    <property type="evidence" value="ECO:0007669"/>
    <property type="project" value="TreeGrafter"/>
</dbReference>
<feature type="domain" description="HRDC" evidence="24">
    <location>
        <begin position="1192"/>
        <end position="1272"/>
    </location>
</feature>
<dbReference type="FunFam" id="3.40.50.300:FF:000537">
    <property type="entry name" value="Bloom syndrome RecQ-like helicase"/>
    <property type="match status" value="1"/>
</dbReference>
<feature type="compositionally biased region" description="Low complexity" evidence="23">
    <location>
        <begin position="1360"/>
        <end position="1386"/>
    </location>
</feature>
<dbReference type="InterPro" id="IPR032284">
    <property type="entry name" value="RecQ_Zn-bd"/>
</dbReference>
<keyword evidence="9" id="KW-0347">Helicase</keyword>
<sequence length="1407" mass="156373">MSRKPVNQNKQLTMSAFLELDKNSQSQSSQTTKPARKNILAARTAKAKFYNPIYLDSSSSDEDDAQTQSQAPTSTTRTVKSKASEKDVIGNALIKRYSFENANQSPLAPLPPNIVNKQQTPTKSTVAGSLKLNFDNFDEVLRQDASYQATLSKLNGHINKLHESPLKTLSVSQSPHKSLNDVETPKLNSSNSSQTLDDSFDKMVKKTVKEEPLSDTPTQLFVPISKSDLISTESNSQSSLKSFKEKTLTEPATAKPRLKIVFDNTLADYLRDLGQYDIGVSKTDIGQQNETMLRSTMGMYKCKYIELMEKYCEVIDQIPAVQFNEIDGFEANTFLKLKVMRQKFKARTQLLERQIERRRQERIMQPEEPDFDALEREEREIQAELRHMPSETPNSHVTGPSEEPNEEELNDLILMTKTTTTNRATSAKASTTTKYANGPPDDLDDLVPVGAPMAESDEDDYLAQTMRLDEGEFFSSTQCPSPVSLATPAKSKTNIESDDDFEDTMKQIREEHEALNGRKSEFNNYAYADFEAVKQPATKNSNVASKSSTVVLDDDGFPEYDEALFEQAHMLASQTIDLTSNAMVKTQSHAMPSTSRTSSALAAVAAQKIEGNFHANVHNDGITGEFDGQKYEHSTRLMQALSFNFGLKSFRPNQLQVINAALLGNDCFVLMPTGGGKSLCYQLPAILTEGVTVVISPLKSLIFDQVSKLSSLDICAKSISGDQSLEEVMTIYRNLEAHPPLVKLLYVTPEKISSSPRFQDTLDQLSSNNYISRFVIDEAHCVSQWGHDFRPDYKKLGILRKRFPNVPTMALTATATPRVRQDILQQLNLTHCKWFLSSFNRRNLRYQVLPKKGVATLDDMRSFIQTRPATSSGIIYCLSRKECDEVAKKMCAVGIRALAYHAGLADTVRESRQKDWITNKVRVICATIAFGMGIDKPDVRFVLHYSLPKSIEGYYQEAGRAGRDGEIADCILYYNYSDMQRLKKMMDADRALQYHVKKIHIENLNRIVGYCENITDCRRAQQLDYFGEHFTSEQCLEDRRTACDNCLKKRTYKQIDALEQCRKAACAVRELCSGRSRFTLLHIADVLKGSMIKKIVDFGHNKTPHHGVLKDWDKADVQRLLRHMVLQDYLKEDLIFTKDIPQAYIYLGNNITALMNGTPKIEFAMSRKESSGGSKTVASVSEPSTAGRTDISNLHDRCYADLLDLCRTIAAARNVTMASIMNMQALKAMAEELPTTEKDMCAIPHVTKANFDKYGAKLLEITSGYASEKECLQVMYELEAAEAAAASVTSNASSNARASWVAQGGDDDDWGQAAASQGSSGSAGATHGGKRKRAWRGRATSAIKRHKAAASPRKKATPVRSSRGASGSSSSRGAASRRGTASGASSWLGKKTGTSSGFQLMPLPGSR</sequence>
<keyword evidence="13" id="KW-0234">DNA repair</keyword>
<dbReference type="FunFam" id="1.10.10.10:FF:000495">
    <property type="entry name" value="RecQ family helicase MusN"/>
    <property type="match status" value="1"/>
</dbReference>
<feature type="region of interest" description="Disordered" evidence="23">
    <location>
        <begin position="103"/>
        <end position="122"/>
    </location>
</feature>
<comment type="catalytic activity">
    <reaction evidence="16">
        <text>Couples ATP hydrolysis with the unwinding of duplex DNA by translocating in the 3'-5' direction.</text>
        <dbReference type="EC" id="5.6.2.4"/>
    </reaction>
</comment>
<dbReference type="PANTHER" id="PTHR13710:SF153">
    <property type="entry name" value="RECQ-LIKE DNA HELICASE BLM"/>
    <property type="match status" value="1"/>
</dbReference>
<evidence type="ECO:0000256" key="18">
    <source>
        <dbReference type="ARBA" id="ARBA00044542"/>
    </source>
</evidence>
<keyword evidence="6" id="KW-0547">Nucleotide-binding</keyword>
<feature type="region of interest" description="Disordered" evidence="23">
    <location>
        <begin position="422"/>
        <end position="443"/>
    </location>
</feature>
<dbReference type="OMA" id="KVMRQKF"/>
<dbReference type="GO" id="GO:0003677">
    <property type="term" value="F:DNA binding"/>
    <property type="evidence" value="ECO:0007669"/>
    <property type="project" value="UniProtKB-KW"/>
</dbReference>
<dbReference type="EC" id="5.6.2.4" evidence="17"/>
<keyword evidence="8" id="KW-0378">Hydrolase</keyword>
<evidence type="ECO:0000313" key="28">
    <source>
        <dbReference type="RefSeq" id="XP_023166445.2"/>
    </source>
</evidence>
<dbReference type="Pfam" id="PF00270">
    <property type="entry name" value="DEAD"/>
    <property type="match status" value="1"/>
</dbReference>
<feature type="region of interest" description="Disordered" evidence="23">
    <location>
        <begin position="20"/>
        <end position="39"/>
    </location>
</feature>
<evidence type="ECO:0000313" key="27">
    <source>
        <dbReference type="Proteomes" id="UP000504633"/>
    </source>
</evidence>
<evidence type="ECO:0000256" key="19">
    <source>
        <dbReference type="ARBA" id="ARBA00049360"/>
    </source>
</evidence>
<dbReference type="FunFam" id="3.40.50.300:FF:000340">
    <property type="entry name" value="Bloom syndrome, RecQ helicase"/>
    <property type="match status" value="1"/>
</dbReference>
<proteinExistence type="inferred from homology"/>
<dbReference type="CDD" id="cd18794">
    <property type="entry name" value="SF2_C_RecQ"/>
    <property type="match status" value="1"/>
</dbReference>
<protein>
    <recommendedName>
        <fullName evidence="20">RecQ-like DNA helicase BLM</fullName>
        <ecNumber evidence="17">5.6.2.4</ecNumber>
    </recommendedName>
    <alternativeName>
        <fullName evidence="21">Bloom syndrome protein homolog</fullName>
    </alternativeName>
    <alternativeName>
        <fullName evidence="18">DNA 3'-5' helicase BLM</fullName>
    </alternativeName>
    <alternativeName>
        <fullName evidence="22">RecQ helicase homolog</fullName>
    </alternativeName>
</protein>
<dbReference type="InterPro" id="IPR004589">
    <property type="entry name" value="DNA_helicase_ATP-dep_RecQ"/>
</dbReference>
<organism evidence="27 28">
    <name type="scientific">Drosophila hydei</name>
    <name type="common">Fruit fly</name>
    <dbReference type="NCBI Taxonomy" id="7224"/>
    <lineage>
        <taxon>Eukaryota</taxon>
        <taxon>Metazoa</taxon>
        <taxon>Ecdysozoa</taxon>
        <taxon>Arthropoda</taxon>
        <taxon>Hexapoda</taxon>
        <taxon>Insecta</taxon>
        <taxon>Pterygota</taxon>
        <taxon>Neoptera</taxon>
        <taxon>Endopterygota</taxon>
        <taxon>Diptera</taxon>
        <taxon>Brachycera</taxon>
        <taxon>Muscomorpha</taxon>
        <taxon>Ephydroidea</taxon>
        <taxon>Drosophilidae</taxon>
        <taxon>Drosophila</taxon>
    </lineage>
</organism>
<dbReference type="Pfam" id="PF00570">
    <property type="entry name" value="HRDC"/>
    <property type="match status" value="1"/>
</dbReference>
<dbReference type="InterPro" id="IPR027417">
    <property type="entry name" value="P-loop_NTPase"/>
</dbReference>
<dbReference type="InterPro" id="IPR036388">
    <property type="entry name" value="WH-like_DNA-bd_sf"/>
</dbReference>
<dbReference type="PROSITE" id="PS50967">
    <property type="entry name" value="HRDC"/>
    <property type="match status" value="1"/>
</dbReference>
<keyword evidence="7" id="KW-0227">DNA damage</keyword>
<comment type="similarity">
    <text evidence="3">Belongs to the helicase family. RecQ subfamily.</text>
</comment>
<evidence type="ECO:0000256" key="3">
    <source>
        <dbReference type="ARBA" id="ARBA00005446"/>
    </source>
</evidence>
<gene>
    <name evidence="28" type="primary">LOC111596452</name>
</gene>
<dbReference type="Gene3D" id="1.10.150.80">
    <property type="entry name" value="HRDC domain"/>
    <property type="match status" value="1"/>
</dbReference>
<dbReference type="GO" id="GO:0016787">
    <property type="term" value="F:hydrolase activity"/>
    <property type="evidence" value="ECO:0007669"/>
    <property type="project" value="UniProtKB-KW"/>
</dbReference>
<dbReference type="PANTHER" id="PTHR13710">
    <property type="entry name" value="DNA HELICASE RECQ FAMILY MEMBER"/>
    <property type="match status" value="1"/>
</dbReference>
<dbReference type="PROSITE" id="PS51194">
    <property type="entry name" value="HELICASE_CTER"/>
    <property type="match status" value="1"/>
</dbReference>
<dbReference type="GO" id="GO:0007131">
    <property type="term" value="P:reciprocal meiotic recombination"/>
    <property type="evidence" value="ECO:0007669"/>
    <property type="project" value="UniProtKB-ARBA"/>
</dbReference>
<evidence type="ECO:0000256" key="16">
    <source>
        <dbReference type="ARBA" id="ARBA00034617"/>
    </source>
</evidence>
<comment type="catalytic activity">
    <reaction evidence="19">
        <text>ATP + H2O = ADP + phosphate + H(+)</text>
        <dbReference type="Rhea" id="RHEA:13065"/>
        <dbReference type="ChEBI" id="CHEBI:15377"/>
        <dbReference type="ChEBI" id="CHEBI:15378"/>
        <dbReference type="ChEBI" id="CHEBI:30616"/>
        <dbReference type="ChEBI" id="CHEBI:43474"/>
        <dbReference type="ChEBI" id="CHEBI:456216"/>
    </reaction>
</comment>
<dbReference type="GO" id="GO:0046872">
    <property type="term" value="F:metal ion binding"/>
    <property type="evidence" value="ECO:0007669"/>
    <property type="project" value="UniProtKB-KW"/>
</dbReference>
<evidence type="ECO:0000256" key="5">
    <source>
        <dbReference type="ARBA" id="ARBA00022723"/>
    </source>
</evidence>
<dbReference type="PROSITE" id="PS00690">
    <property type="entry name" value="DEAH_ATP_HELICASE"/>
    <property type="match status" value="1"/>
</dbReference>
<dbReference type="OrthoDB" id="10261556at2759"/>
<evidence type="ECO:0000256" key="9">
    <source>
        <dbReference type="ARBA" id="ARBA00022806"/>
    </source>
</evidence>
<dbReference type="InterPro" id="IPR011545">
    <property type="entry name" value="DEAD/DEAH_box_helicase_dom"/>
</dbReference>
<keyword evidence="14" id="KW-0413">Isomerase</keyword>
<dbReference type="Pfam" id="PF16124">
    <property type="entry name" value="RecQ_Zn_bind"/>
    <property type="match status" value="1"/>
</dbReference>
<evidence type="ECO:0000256" key="7">
    <source>
        <dbReference type="ARBA" id="ARBA00022763"/>
    </source>
</evidence>
<comment type="subcellular location">
    <subcellularLocation>
        <location evidence="2">Nucleus</location>
    </subcellularLocation>
</comment>
<dbReference type="InterPro" id="IPR018982">
    <property type="entry name" value="RQC_domain"/>
</dbReference>
<evidence type="ECO:0000256" key="20">
    <source>
        <dbReference type="ARBA" id="ARBA00073450"/>
    </source>
</evidence>
<evidence type="ECO:0000256" key="11">
    <source>
        <dbReference type="ARBA" id="ARBA00022840"/>
    </source>
</evidence>
<evidence type="ECO:0000256" key="4">
    <source>
        <dbReference type="ARBA" id="ARBA00022705"/>
    </source>
</evidence>
<feature type="region of interest" description="Disordered" evidence="23">
    <location>
        <begin position="1299"/>
        <end position="1407"/>
    </location>
</feature>
<dbReference type="GO" id="GO:0006260">
    <property type="term" value="P:DNA replication"/>
    <property type="evidence" value="ECO:0007669"/>
    <property type="project" value="UniProtKB-KW"/>
</dbReference>
<keyword evidence="27" id="KW-1185">Reference proteome</keyword>
<keyword evidence="15" id="KW-0539">Nucleus</keyword>
<dbReference type="SMART" id="SM00490">
    <property type="entry name" value="HELICc"/>
    <property type="match status" value="1"/>
</dbReference>